<feature type="region of interest" description="Disordered" evidence="1">
    <location>
        <begin position="66"/>
        <end position="111"/>
    </location>
</feature>
<evidence type="ECO:0000313" key="3">
    <source>
        <dbReference type="EnsemblMetazoa" id="XP_038064619.1"/>
    </source>
</evidence>
<feature type="compositionally biased region" description="Low complexity" evidence="1">
    <location>
        <begin position="96"/>
        <end position="111"/>
    </location>
</feature>
<keyword evidence="4" id="KW-1185">Reference proteome</keyword>
<sequence length="228" mass="26288">MRRPSSLLVLLLMCAAVLRTCVAVRFLTLEEFLRNHEQLQNPDSEEEHQTEEMELQEDFLSISTTTATTTHRPSTAPPQNHRGHHHFDLEEEDGSGSEFGETTTLAATPSTTTMMMQETEEPTTTRRMTTCCRLGEEAGLKRHHCNPDNYLPRLLRNQNRGHNFKQTNKQPSQRRSQFDKCVSGVIRRLSDEFRVCCEEAYKRMLQSETGEEIHHGDRTHLLEIPIDI</sequence>
<proteinExistence type="predicted"/>
<dbReference type="AlphaFoldDB" id="A0A914AMG4"/>
<evidence type="ECO:0000256" key="1">
    <source>
        <dbReference type="SAM" id="MobiDB-lite"/>
    </source>
</evidence>
<feature type="signal peptide" evidence="2">
    <location>
        <begin position="1"/>
        <end position="23"/>
    </location>
</feature>
<feature type="compositionally biased region" description="Polar residues" evidence="1">
    <location>
        <begin position="158"/>
        <end position="175"/>
    </location>
</feature>
<feature type="compositionally biased region" description="Low complexity" evidence="1">
    <location>
        <begin position="66"/>
        <end position="78"/>
    </location>
</feature>
<reference evidence="3" key="1">
    <citation type="submission" date="2022-11" db="UniProtKB">
        <authorList>
            <consortium name="EnsemblMetazoa"/>
        </authorList>
    </citation>
    <scope>IDENTIFICATION</scope>
</reference>
<dbReference type="Proteomes" id="UP000887568">
    <property type="component" value="Unplaced"/>
</dbReference>
<evidence type="ECO:0000313" key="4">
    <source>
        <dbReference type="Proteomes" id="UP000887568"/>
    </source>
</evidence>
<dbReference type="OrthoDB" id="10464534at2759"/>
<feature type="chain" id="PRO_5037161594" evidence="2">
    <location>
        <begin position="24"/>
        <end position="228"/>
    </location>
</feature>
<evidence type="ECO:0000256" key="2">
    <source>
        <dbReference type="SAM" id="SignalP"/>
    </source>
</evidence>
<name>A0A914AMG4_PATMI</name>
<feature type="region of interest" description="Disordered" evidence="1">
    <location>
        <begin position="158"/>
        <end position="178"/>
    </location>
</feature>
<dbReference type="EnsemblMetazoa" id="XM_038208691.1">
    <property type="protein sequence ID" value="XP_038064619.1"/>
    <property type="gene ID" value="LOC119735012"/>
</dbReference>
<dbReference type="GeneID" id="119735012"/>
<organism evidence="3 4">
    <name type="scientific">Patiria miniata</name>
    <name type="common">Bat star</name>
    <name type="synonym">Asterina miniata</name>
    <dbReference type="NCBI Taxonomy" id="46514"/>
    <lineage>
        <taxon>Eukaryota</taxon>
        <taxon>Metazoa</taxon>
        <taxon>Echinodermata</taxon>
        <taxon>Eleutherozoa</taxon>
        <taxon>Asterozoa</taxon>
        <taxon>Asteroidea</taxon>
        <taxon>Valvatacea</taxon>
        <taxon>Valvatida</taxon>
        <taxon>Asterinidae</taxon>
        <taxon>Patiria</taxon>
    </lineage>
</organism>
<dbReference type="OMA" id="KRHHCNP"/>
<keyword evidence="2" id="KW-0732">Signal</keyword>
<accession>A0A914AMG4</accession>
<dbReference type="RefSeq" id="XP_038064619.1">
    <property type="nucleotide sequence ID" value="XM_038208691.1"/>
</dbReference>
<protein>
    <submittedName>
        <fullName evidence="3">Uncharacterized protein</fullName>
    </submittedName>
</protein>